<accession>A0A2S5GLB1</accession>
<organism evidence="1 2">
    <name type="scientific">Achromobacter spanius</name>
    <dbReference type="NCBI Taxonomy" id="217203"/>
    <lineage>
        <taxon>Bacteria</taxon>
        <taxon>Pseudomonadati</taxon>
        <taxon>Pseudomonadota</taxon>
        <taxon>Betaproteobacteria</taxon>
        <taxon>Burkholderiales</taxon>
        <taxon>Alcaligenaceae</taxon>
        <taxon>Achromobacter</taxon>
    </lineage>
</organism>
<comment type="caution">
    <text evidence="1">The sequence shown here is derived from an EMBL/GenBank/DDBJ whole genome shotgun (WGS) entry which is preliminary data.</text>
</comment>
<proteinExistence type="predicted"/>
<dbReference type="Proteomes" id="UP000239990">
    <property type="component" value="Unassembled WGS sequence"/>
</dbReference>
<dbReference type="EMBL" id="PREU01000012">
    <property type="protein sequence ID" value="PPA73847.1"/>
    <property type="molecule type" value="Genomic_DNA"/>
</dbReference>
<sequence length="74" mass="8084">MRFLAGRQIIKDGRGSNRSTTDGDKLTQTASLENLAELSVLVNPEKRQICEWSTHARSLSAGAGHITTNIFTLV</sequence>
<evidence type="ECO:0000313" key="2">
    <source>
        <dbReference type="Proteomes" id="UP000239990"/>
    </source>
</evidence>
<gene>
    <name evidence="1" type="ORF">C4E15_22790</name>
</gene>
<protein>
    <submittedName>
        <fullName evidence="1">Uncharacterized protein</fullName>
    </submittedName>
</protein>
<dbReference type="AlphaFoldDB" id="A0A2S5GLB1"/>
<reference evidence="1 2" key="1">
    <citation type="submission" date="2018-02" db="EMBL/GenBank/DDBJ databases">
        <title>Draft Genome of Achromobacter spanius stain 6.</title>
        <authorList>
            <person name="Gunasekera T.S."/>
            <person name="Radwan O."/>
            <person name="Ruiz O.N."/>
        </authorList>
    </citation>
    <scope>NUCLEOTIDE SEQUENCE [LARGE SCALE GENOMIC DNA]</scope>
    <source>
        <strain evidence="1 2">6</strain>
    </source>
</reference>
<evidence type="ECO:0000313" key="1">
    <source>
        <dbReference type="EMBL" id="PPA73847.1"/>
    </source>
</evidence>
<name>A0A2S5GLB1_9BURK</name>